<evidence type="ECO:0000313" key="4">
    <source>
        <dbReference type="Proteomes" id="UP000800040"/>
    </source>
</evidence>
<reference evidence="3" key="1">
    <citation type="submission" date="2020-01" db="EMBL/GenBank/DDBJ databases">
        <authorList>
            <consortium name="DOE Joint Genome Institute"/>
            <person name="Haridas S."/>
            <person name="Albert R."/>
            <person name="Binder M."/>
            <person name="Bloem J."/>
            <person name="Labutti K."/>
            <person name="Salamov A."/>
            <person name="Andreopoulos B."/>
            <person name="Baker S.E."/>
            <person name="Barry K."/>
            <person name="Bills G."/>
            <person name="Bluhm B.H."/>
            <person name="Cannon C."/>
            <person name="Castanera R."/>
            <person name="Culley D.E."/>
            <person name="Daum C."/>
            <person name="Ezra D."/>
            <person name="Gonzalez J.B."/>
            <person name="Henrissat B."/>
            <person name="Kuo A."/>
            <person name="Liang C."/>
            <person name="Lipzen A."/>
            <person name="Lutzoni F."/>
            <person name="Magnuson J."/>
            <person name="Mondo S."/>
            <person name="Nolan M."/>
            <person name="Ohm R."/>
            <person name="Pangilinan J."/>
            <person name="Park H.-J."/>
            <person name="Ramirez L."/>
            <person name="Alfaro M."/>
            <person name="Sun H."/>
            <person name="Tritt A."/>
            <person name="Yoshinaga Y."/>
            <person name="Zwiers L.-H."/>
            <person name="Turgeon B.G."/>
            <person name="Goodwin S.B."/>
            <person name="Spatafora J.W."/>
            <person name="Crous P.W."/>
            <person name="Grigoriev I.V."/>
        </authorList>
    </citation>
    <scope>NUCLEOTIDE SEQUENCE</scope>
    <source>
        <strain evidence="3">P77</strain>
    </source>
</reference>
<organism evidence="3 4">
    <name type="scientific">Decorospora gaudefroyi</name>
    <dbReference type="NCBI Taxonomy" id="184978"/>
    <lineage>
        <taxon>Eukaryota</taxon>
        <taxon>Fungi</taxon>
        <taxon>Dikarya</taxon>
        <taxon>Ascomycota</taxon>
        <taxon>Pezizomycotina</taxon>
        <taxon>Dothideomycetes</taxon>
        <taxon>Pleosporomycetidae</taxon>
        <taxon>Pleosporales</taxon>
        <taxon>Pleosporineae</taxon>
        <taxon>Pleosporaceae</taxon>
        <taxon>Decorospora</taxon>
    </lineage>
</organism>
<feature type="region of interest" description="Disordered" evidence="1">
    <location>
        <begin position="50"/>
        <end position="75"/>
    </location>
</feature>
<name>A0A6A5KU03_9PLEO</name>
<sequence>MSPSAVSGHQTSTYLVVLQLWLWYALSTHPSTRHTIIPTSQKPEHLLQRFSRATHQQPDRSSPPDVPPPYLNTTASLSVTNTSDHVFTKANHYNHYFRKGHHVSDLNVNIFIDKGASPVAVPIEEEVQRGT</sequence>
<proteinExistence type="predicted"/>
<evidence type="ECO:0000256" key="1">
    <source>
        <dbReference type="SAM" id="MobiDB-lite"/>
    </source>
</evidence>
<dbReference type="EMBL" id="ML975248">
    <property type="protein sequence ID" value="KAF1838899.1"/>
    <property type="molecule type" value="Genomic_DNA"/>
</dbReference>
<feature type="chain" id="PRO_5025476173" evidence="2">
    <location>
        <begin position="28"/>
        <end position="131"/>
    </location>
</feature>
<evidence type="ECO:0000313" key="3">
    <source>
        <dbReference type="EMBL" id="KAF1838899.1"/>
    </source>
</evidence>
<dbReference type="AlphaFoldDB" id="A0A6A5KU03"/>
<accession>A0A6A5KU03</accession>
<evidence type="ECO:0000256" key="2">
    <source>
        <dbReference type="SAM" id="SignalP"/>
    </source>
</evidence>
<dbReference type="Proteomes" id="UP000800040">
    <property type="component" value="Unassembled WGS sequence"/>
</dbReference>
<feature type="signal peptide" evidence="2">
    <location>
        <begin position="1"/>
        <end position="27"/>
    </location>
</feature>
<protein>
    <submittedName>
        <fullName evidence="3">Uncharacterized protein</fullName>
    </submittedName>
</protein>
<gene>
    <name evidence="3" type="ORF">BDW02DRAFT_564502</name>
</gene>
<keyword evidence="4" id="KW-1185">Reference proteome</keyword>
<keyword evidence="2" id="KW-0732">Signal</keyword>